<reference evidence="1" key="1">
    <citation type="submission" date="2022-07" db="EMBL/GenBank/DDBJ databases">
        <title>Phylogenomic reconstructions and comparative analyses of Kickxellomycotina fungi.</title>
        <authorList>
            <person name="Reynolds N.K."/>
            <person name="Stajich J.E."/>
            <person name="Barry K."/>
            <person name="Grigoriev I.V."/>
            <person name="Crous P."/>
            <person name="Smith M.E."/>
        </authorList>
    </citation>
    <scope>NUCLEOTIDE SEQUENCE</scope>
    <source>
        <strain evidence="1">NRRL 5244</strain>
    </source>
</reference>
<keyword evidence="2" id="KW-1185">Reference proteome</keyword>
<protein>
    <submittedName>
        <fullName evidence="1">Uncharacterized protein</fullName>
    </submittedName>
</protein>
<comment type="caution">
    <text evidence="1">The sequence shown here is derived from an EMBL/GenBank/DDBJ whole genome shotgun (WGS) entry which is preliminary data.</text>
</comment>
<feature type="non-terminal residue" evidence="1">
    <location>
        <position position="551"/>
    </location>
</feature>
<sequence>MSPGTVSLSASSRRHRAFTTTITQVSEQKLNGLEPKESDSSDQDETANGDEVTAKDPGVALKTSGDSTPSGGQRIAQHFKAKGVNPPLIASPLSRRSLSMAEDDDETDTNSQLATSDKPAVQRPSMPVPHVTRSIFPKLSRTSIRSQTLDDGLLHRTKSNEPSSSSSMAGTTPRLSYQFNDGFVSDVSLQPAAHTPSPLPNSIGRSNSQIVTGSSSPPLQRRRTALSALDWSDPNSGSSTARRSGSHSGSITRRRQGSTMSQESPSGLLSAYQIKRRLSSILMRHSNTGVSSRSSISATSDSVQSWTSAASNTDGAELEISHRRSAAVADESRSDGEEANGGNNSQSTSVEPGFTEFHSGWATPGASQHNAMFDPSMLDWRLSQDVSATRTYSSTSSTAQEHMQGTLGSVSSLPGSEVRASSHAGIPFTVDYRRTGSLPSRAPSSVAGSSDILMHRYPSEPIDYEASSMASTASNAWSNTSTTPAPPALPGTVYPSQHVRPRGTSQPVHLARAATTNAIRLKEKGAMADSRTAPVLRTEPGSAPEPSNVEA</sequence>
<organism evidence="1 2">
    <name type="scientific">Linderina macrospora</name>
    <dbReference type="NCBI Taxonomy" id="4868"/>
    <lineage>
        <taxon>Eukaryota</taxon>
        <taxon>Fungi</taxon>
        <taxon>Fungi incertae sedis</taxon>
        <taxon>Zoopagomycota</taxon>
        <taxon>Kickxellomycotina</taxon>
        <taxon>Kickxellomycetes</taxon>
        <taxon>Kickxellales</taxon>
        <taxon>Kickxellaceae</taxon>
        <taxon>Linderina</taxon>
    </lineage>
</organism>
<dbReference type="Proteomes" id="UP001150603">
    <property type="component" value="Unassembled WGS sequence"/>
</dbReference>
<accession>A0ACC1J9K4</accession>
<name>A0ACC1J9K4_9FUNG</name>
<evidence type="ECO:0000313" key="2">
    <source>
        <dbReference type="Proteomes" id="UP001150603"/>
    </source>
</evidence>
<proteinExistence type="predicted"/>
<dbReference type="EMBL" id="JANBPW010001773">
    <property type="protein sequence ID" value="KAJ1943183.1"/>
    <property type="molecule type" value="Genomic_DNA"/>
</dbReference>
<evidence type="ECO:0000313" key="1">
    <source>
        <dbReference type="EMBL" id="KAJ1943183.1"/>
    </source>
</evidence>
<gene>
    <name evidence="1" type="ORF">FBU59_002990</name>
</gene>